<feature type="domain" description="AB hydrolase-1" evidence="1">
    <location>
        <begin position="219"/>
        <end position="271"/>
    </location>
</feature>
<dbReference type="Gene3D" id="3.40.50.1820">
    <property type="entry name" value="alpha/beta hydrolase"/>
    <property type="match status" value="1"/>
</dbReference>
<keyword evidence="2" id="KW-0378">Hydrolase</keyword>
<dbReference type="InterPro" id="IPR029058">
    <property type="entry name" value="AB_hydrolase_fold"/>
</dbReference>
<comment type="caution">
    <text evidence="2">The sequence shown here is derived from an EMBL/GenBank/DDBJ whole genome shotgun (WGS) entry which is preliminary data.</text>
</comment>
<dbReference type="AlphaFoldDB" id="A0A5C5E7I1"/>
<dbReference type="GO" id="GO:0047372">
    <property type="term" value="F:monoacylglycerol lipase activity"/>
    <property type="evidence" value="ECO:0007669"/>
    <property type="project" value="TreeGrafter"/>
</dbReference>
<evidence type="ECO:0000313" key="2">
    <source>
        <dbReference type="EMBL" id="TNV68490.1"/>
    </source>
</evidence>
<proteinExistence type="predicted"/>
<name>A0A5C5E7I1_9LACT</name>
<dbReference type="Pfam" id="PF00561">
    <property type="entry name" value="Abhydrolase_1"/>
    <property type="match status" value="2"/>
</dbReference>
<dbReference type="GO" id="GO:0016020">
    <property type="term" value="C:membrane"/>
    <property type="evidence" value="ECO:0007669"/>
    <property type="project" value="TreeGrafter"/>
</dbReference>
<keyword evidence="3" id="KW-1185">Reference proteome</keyword>
<accession>A0A5C5E7I1</accession>
<dbReference type="SUPFAM" id="SSF53474">
    <property type="entry name" value="alpha/beta-Hydrolases"/>
    <property type="match status" value="1"/>
</dbReference>
<feature type="domain" description="AB hydrolase-1" evidence="1">
    <location>
        <begin position="53"/>
        <end position="172"/>
    </location>
</feature>
<evidence type="ECO:0000313" key="3">
    <source>
        <dbReference type="Proteomes" id="UP000313395"/>
    </source>
</evidence>
<dbReference type="InterPro" id="IPR050266">
    <property type="entry name" value="AB_hydrolase_sf"/>
</dbReference>
<sequence length="292" mass="31558">MNEKSVPTQQFGACLKSNRNERKCPMKPIAKHAELANGLHLSYAEQGTKQGTPLILLPGIADSWRIFEPLLAELPESVHAFALSQRGHGDSDKPATGYRTRDFVQDMRLFMDALQIPKAIIVGASSGGFSARSFAAMHPERTAGLVLLGSPATLTGRPNLFAELKDPIDPGFVRSFAESVLSRSAPVEALASMIAENLKAPAHVWGETGNGLFEETFPGELAKIQAPTLIVWGDRDTIIPKADQLALAEAIKGSKLIAHPGSGHMLYWEEPALIARDIVAYINDGQLTSEKN</sequence>
<dbReference type="InterPro" id="IPR000073">
    <property type="entry name" value="AB_hydrolase_1"/>
</dbReference>
<dbReference type="EMBL" id="VENO01000003">
    <property type="protein sequence ID" value="TNV68490.1"/>
    <property type="molecule type" value="Genomic_DNA"/>
</dbReference>
<dbReference type="PRINTS" id="PR00111">
    <property type="entry name" value="ABHYDROLASE"/>
</dbReference>
<gene>
    <name evidence="2" type="ORF">FHK04_09780</name>
</gene>
<dbReference type="PANTHER" id="PTHR43798:SF5">
    <property type="entry name" value="MONOACYLGLYCEROL LIPASE ABHD6"/>
    <property type="match status" value="1"/>
</dbReference>
<dbReference type="PANTHER" id="PTHR43798">
    <property type="entry name" value="MONOACYLGLYCEROL LIPASE"/>
    <property type="match status" value="1"/>
</dbReference>
<dbReference type="GO" id="GO:0046464">
    <property type="term" value="P:acylglycerol catabolic process"/>
    <property type="evidence" value="ECO:0007669"/>
    <property type="project" value="TreeGrafter"/>
</dbReference>
<organism evidence="2 3">
    <name type="scientific">Trichococcus shcherbakoviae subsp. psychrophilus</name>
    <dbReference type="NCBI Taxonomy" id="2585775"/>
    <lineage>
        <taxon>Bacteria</taxon>
        <taxon>Bacillati</taxon>
        <taxon>Bacillota</taxon>
        <taxon>Bacilli</taxon>
        <taxon>Lactobacillales</taxon>
        <taxon>Carnobacteriaceae</taxon>
        <taxon>Trichococcus</taxon>
    </lineage>
</organism>
<dbReference type="Proteomes" id="UP000313395">
    <property type="component" value="Unassembled WGS sequence"/>
</dbReference>
<protein>
    <submittedName>
        <fullName evidence="2">Alpha/beta hydrolase</fullName>
    </submittedName>
</protein>
<reference evidence="2 3" key="1">
    <citation type="submission" date="2019-06" db="EMBL/GenBank/DDBJ databases">
        <title>Description Trichococcus psychrophilus sp. nov., isolated from a cold spring, by genomic and phenotypic analyses.</title>
        <authorList>
            <person name="Zakharyuk A."/>
        </authorList>
    </citation>
    <scope>NUCLEOTIDE SEQUENCE [LARGE SCALE GENOMIC DNA]</scope>
    <source>
        <strain evidence="2 3">SKBG</strain>
    </source>
</reference>
<evidence type="ECO:0000259" key="1">
    <source>
        <dbReference type="Pfam" id="PF00561"/>
    </source>
</evidence>